<dbReference type="GO" id="GO:0016705">
    <property type="term" value="F:oxidoreductase activity, acting on paired donors, with incorporation or reduction of molecular oxygen"/>
    <property type="evidence" value="ECO:0007669"/>
    <property type="project" value="InterPro"/>
</dbReference>
<sequence>MRLGLNLGYLVGAEDPRGQLRLTQHAETLGFDVVWAAEAYGSDSPTVLAWLAGQTSRIAVGSAVMQIPARTPAMTAMTAASLDVLSGGRFRLGLGVSGPQVSEGWHGVRFDKPLARTREYLAVLELALARKTVAHDGAHYRLPLPDGPGKPLKLTIAPVRERIPTYLAAVGPKNLELAGELTDGWLAVFYAPDFAEEQLAAVRAGRAKAGRTLEGFDVVPTFPLVVGADPRACADPVRGYAALYLGGMGSRTQNFYNALAVRMGYGEAAASVQELFLERRQREAMAAVPYAFVDATSLLGDRDRIAERLQVLAASGVTTCSVVPYGATVDEKLTALTVLAEAFERAAVG</sequence>
<dbReference type="Gene3D" id="3.20.20.30">
    <property type="entry name" value="Luciferase-like domain"/>
    <property type="match status" value="1"/>
</dbReference>
<dbReference type="CDD" id="cd01097">
    <property type="entry name" value="Tetrahydromethanopterin_reductase"/>
    <property type="match status" value="1"/>
</dbReference>
<keyword evidence="1" id="KW-0560">Oxidoreductase</keyword>
<dbReference type="PANTHER" id="PTHR43244:SF1">
    <property type="entry name" value="5,10-METHYLENETETRAHYDROMETHANOPTERIN REDUCTASE"/>
    <property type="match status" value="1"/>
</dbReference>
<gene>
    <name evidence="3" type="ORF">AVDCRST_MAG48-3002</name>
</gene>
<evidence type="ECO:0000259" key="2">
    <source>
        <dbReference type="Pfam" id="PF00296"/>
    </source>
</evidence>
<feature type="domain" description="Luciferase-like" evidence="2">
    <location>
        <begin position="13"/>
        <end position="318"/>
    </location>
</feature>
<name>A0A6J4LE30_9ACTN</name>
<dbReference type="NCBIfam" id="TIGR03559">
    <property type="entry name" value="F420_Rv3520c"/>
    <property type="match status" value="1"/>
</dbReference>
<dbReference type="InterPro" id="IPR036661">
    <property type="entry name" value="Luciferase-like_sf"/>
</dbReference>
<dbReference type="SUPFAM" id="SSF51679">
    <property type="entry name" value="Bacterial luciferase-like"/>
    <property type="match status" value="1"/>
</dbReference>
<evidence type="ECO:0000256" key="1">
    <source>
        <dbReference type="ARBA" id="ARBA00023002"/>
    </source>
</evidence>
<dbReference type="PANTHER" id="PTHR43244">
    <property type="match status" value="1"/>
</dbReference>
<accession>A0A6J4LE30</accession>
<evidence type="ECO:0000313" key="3">
    <source>
        <dbReference type="EMBL" id="CAA9328274.1"/>
    </source>
</evidence>
<dbReference type="InterPro" id="IPR011251">
    <property type="entry name" value="Luciferase-like_dom"/>
</dbReference>
<protein>
    <submittedName>
        <fullName evidence="3">ATP/GTP-binding protein</fullName>
    </submittedName>
</protein>
<dbReference type="InterPro" id="IPR019951">
    <property type="entry name" value="F420_OxRdatse_Rv3520c_pred"/>
</dbReference>
<organism evidence="3">
    <name type="scientific">uncultured Friedmanniella sp</name>
    <dbReference type="NCBI Taxonomy" id="335381"/>
    <lineage>
        <taxon>Bacteria</taxon>
        <taxon>Bacillati</taxon>
        <taxon>Actinomycetota</taxon>
        <taxon>Actinomycetes</taxon>
        <taxon>Propionibacteriales</taxon>
        <taxon>Nocardioidaceae</taxon>
        <taxon>Friedmanniella</taxon>
        <taxon>environmental samples</taxon>
    </lineage>
</organism>
<dbReference type="InterPro" id="IPR050564">
    <property type="entry name" value="F420-G6PD/mer"/>
</dbReference>
<reference evidence="3" key="1">
    <citation type="submission" date="2020-02" db="EMBL/GenBank/DDBJ databases">
        <authorList>
            <person name="Meier V. D."/>
        </authorList>
    </citation>
    <scope>NUCLEOTIDE SEQUENCE</scope>
    <source>
        <strain evidence="3">AVDCRST_MAG48</strain>
    </source>
</reference>
<dbReference type="AlphaFoldDB" id="A0A6J4LE30"/>
<dbReference type="Pfam" id="PF00296">
    <property type="entry name" value="Bac_luciferase"/>
    <property type="match status" value="1"/>
</dbReference>
<proteinExistence type="predicted"/>
<dbReference type="EMBL" id="CADCTS010000428">
    <property type="protein sequence ID" value="CAA9328274.1"/>
    <property type="molecule type" value="Genomic_DNA"/>
</dbReference>